<reference evidence="3 4" key="1">
    <citation type="submission" date="2018-10" db="EMBL/GenBank/DDBJ databases">
        <title>Draft genome sequence of Zhongshania sp. DSW25-10.</title>
        <authorList>
            <person name="Oh J."/>
        </authorList>
    </citation>
    <scope>NUCLEOTIDE SEQUENCE [LARGE SCALE GENOMIC DNA]</scope>
    <source>
        <strain evidence="3 4">DSW25-10</strain>
    </source>
</reference>
<evidence type="ECO:0000256" key="1">
    <source>
        <dbReference type="ARBA" id="ARBA00023125"/>
    </source>
</evidence>
<feature type="domain" description="Integrase SAM-like N-terminal" evidence="2">
    <location>
        <begin position="3"/>
        <end position="51"/>
    </location>
</feature>
<dbReference type="InterPro" id="IPR004107">
    <property type="entry name" value="Integrase_SAM-like_N"/>
</dbReference>
<organism evidence="3 4">
    <name type="scientific">Zhongshania marina</name>
    <dbReference type="NCBI Taxonomy" id="2304603"/>
    <lineage>
        <taxon>Bacteria</taxon>
        <taxon>Pseudomonadati</taxon>
        <taxon>Pseudomonadota</taxon>
        <taxon>Gammaproteobacteria</taxon>
        <taxon>Cellvibrionales</taxon>
        <taxon>Spongiibacteraceae</taxon>
        <taxon>Zhongshania</taxon>
    </lineage>
</organism>
<evidence type="ECO:0000259" key="2">
    <source>
        <dbReference type="Pfam" id="PF13495"/>
    </source>
</evidence>
<proteinExistence type="predicted"/>
<evidence type="ECO:0000313" key="3">
    <source>
        <dbReference type="EMBL" id="RNL59128.1"/>
    </source>
</evidence>
<accession>A0ABX9W0C0</accession>
<keyword evidence="4" id="KW-1185">Reference proteome</keyword>
<dbReference type="Pfam" id="PF13495">
    <property type="entry name" value="Phage_int_SAM_4"/>
    <property type="match status" value="1"/>
</dbReference>
<dbReference type="EMBL" id="RHGB01000022">
    <property type="protein sequence ID" value="RNL59128.1"/>
    <property type="molecule type" value="Genomic_DNA"/>
</dbReference>
<dbReference type="InterPro" id="IPR010998">
    <property type="entry name" value="Integrase_recombinase_N"/>
</dbReference>
<protein>
    <recommendedName>
        <fullName evidence="2">Integrase SAM-like N-terminal domain-containing protein</fullName>
    </recommendedName>
</protein>
<gene>
    <name evidence="3" type="ORF">D0911_16330</name>
</gene>
<dbReference type="RefSeq" id="WP_123183393.1">
    <property type="nucleotide sequence ID" value="NZ_RHGB01000022.1"/>
</dbReference>
<comment type="caution">
    <text evidence="3">The sequence shown here is derived from an EMBL/GenBank/DDBJ whole genome shotgun (WGS) entry which is preliminary data.</text>
</comment>
<evidence type="ECO:0000313" key="4">
    <source>
        <dbReference type="Proteomes" id="UP000274695"/>
    </source>
</evidence>
<name>A0ABX9W0C0_9GAMM</name>
<dbReference type="Proteomes" id="UP000274695">
    <property type="component" value="Unassembled WGS sequence"/>
</dbReference>
<dbReference type="Gene3D" id="1.10.150.130">
    <property type="match status" value="1"/>
</dbReference>
<sequence length="51" mass="6303">MPFIDSIRKHLRARKYSKRTEQTYVYWILYFIRFHKKIHPSTLADDSVAQF</sequence>
<keyword evidence="1" id="KW-0238">DNA-binding</keyword>